<protein>
    <submittedName>
        <fullName evidence="2">Uncharacterized protein</fullName>
    </submittedName>
</protein>
<organism evidence="2 3">
    <name type="scientific">Symbiodinium microadriaticum</name>
    <name type="common">Dinoflagellate</name>
    <name type="synonym">Zooxanthella microadriatica</name>
    <dbReference type="NCBI Taxonomy" id="2951"/>
    <lineage>
        <taxon>Eukaryota</taxon>
        <taxon>Sar</taxon>
        <taxon>Alveolata</taxon>
        <taxon>Dinophyceae</taxon>
        <taxon>Suessiales</taxon>
        <taxon>Symbiodiniaceae</taxon>
        <taxon>Symbiodinium</taxon>
    </lineage>
</organism>
<gene>
    <name evidence="2" type="ORF">AK812_SmicGene36739</name>
</gene>
<name>A0A1Q9CI27_SYMMI</name>
<keyword evidence="3" id="KW-1185">Reference proteome</keyword>
<evidence type="ECO:0000256" key="1">
    <source>
        <dbReference type="SAM" id="MobiDB-lite"/>
    </source>
</evidence>
<feature type="compositionally biased region" description="Basic and acidic residues" evidence="1">
    <location>
        <begin position="44"/>
        <end position="55"/>
    </location>
</feature>
<accession>A0A1Q9CI27</accession>
<dbReference type="Proteomes" id="UP000186817">
    <property type="component" value="Unassembled WGS sequence"/>
</dbReference>
<evidence type="ECO:0000313" key="2">
    <source>
        <dbReference type="EMBL" id="OLP82589.1"/>
    </source>
</evidence>
<dbReference type="EMBL" id="LSRX01001179">
    <property type="protein sequence ID" value="OLP82589.1"/>
    <property type="molecule type" value="Genomic_DNA"/>
</dbReference>
<comment type="caution">
    <text evidence="2">The sequence shown here is derived from an EMBL/GenBank/DDBJ whole genome shotgun (WGS) entry which is preliminary data.</text>
</comment>
<proteinExistence type="predicted"/>
<reference evidence="2 3" key="1">
    <citation type="submission" date="2016-02" db="EMBL/GenBank/DDBJ databases">
        <title>Genome analysis of coral dinoflagellate symbionts highlights evolutionary adaptations to a symbiotic lifestyle.</title>
        <authorList>
            <person name="Aranda M."/>
            <person name="Li Y."/>
            <person name="Liew Y.J."/>
            <person name="Baumgarten S."/>
            <person name="Simakov O."/>
            <person name="Wilson M."/>
            <person name="Piel J."/>
            <person name="Ashoor H."/>
            <person name="Bougouffa S."/>
            <person name="Bajic V.B."/>
            <person name="Ryu T."/>
            <person name="Ravasi T."/>
            <person name="Bayer T."/>
            <person name="Micklem G."/>
            <person name="Kim H."/>
            <person name="Bhak J."/>
            <person name="Lajeunesse T.C."/>
            <person name="Voolstra C.R."/>
        </authorList>
    </citation>
    <scope>NUCLEOTIDE SEQUENCE [LARGE SCALE GENOMIC DNA]</scope>
    <source>
        <strain evidence="2 3">CCMP2467</strain>
    </source>
</reference>
<sequence>MRKSRKGAHVLGRVDLVSLCSHRVSPSSEQKGFESSGLGGQGSPKEKRLAEKKGVKPVEDNIIHFEQLGNGS</sequence>
<dbReference type="AlphaFoldDB" id="A0A1Q9CI27"/>
<feature type="region of interest" description="Disordered" evidence="1">
    <location>
        <begin position="24"/>
        <end position="55"/>
    </location>
</feature>
<evidence type="ECO:0000313" key="3">
    <source>
        <dbReference type="Proteomes" id="UP000186817"/>
    </source>
</evidence>